<evidence type="ECO:0000313" key="12">
    <source>
        <dbReference type="Proteomes" id="UP000664132"/>
    </source>
</evidence>
<dbReference type="AlphaFoldDB" id="A0A8H8BVC7"/>
<dbReference type="PANTHER" id="PTHR12226:SF2">
    <property type="entry name" value="MANNOSE-P-DOLICHOL UTILIZATION DEFECT 1 PROTEIN"/>
    <property type="match status" value="1"/>
</dbReference>
<accession>A0A8H8BVC7</accession>
<evidence type="ECO:0000313" key="11">
    <source>
        <dbReference type="EMBL" id="KAG4425033.1"/>
    </source>
</evidence>
<dbReference type="SMART" id="SM00679">
    <property type="entry name" value="CTNS"/>
    <property type="match status" value="2"/>
</dbReference>
<evidence type="ECO:0000256" key="3">
    <source>
        <dbReference type="ARBA" id="ARBA00022692"/>
    </source>
</evidence>
<evidence type="ECO:0000256" key="2">
    <source>
        <dbReference type="ARBA" id="ARBA00022448"/>
    </source>
</evidence>
<evidence type="ECO:0000256" key="1">
    <source>
        <dbReference type="ARBA" id="ARBA00004141"/>
    </source>
</evidence>
<feature type="transmembrane region" description="Helical" evidence="10">
    <location>
        <begin position="138"/>
        <end position="154"/>
    </location>
</feature>
<sequence length="313" mass="33407">MDSLRSALQPITHNLPTPIHDLGVSILGESCYKKLLLDIDIESTECIKLAISKGLGIGIIGASSIVKVPQILKLINSRSASGISFLSYLLETSAYLISLAYNVRQEFPFSTYGETGLIMVQNVVIAVLVLHYSGKASAAGLFVAALATGAFTLFSKNIVDMKTLGYLQAGAGALGVAAKLPQILAVWQEGGTGQLSAFAVSDLSTILALIFLLLVLEPLLTVKTQVFNYLLGSLSRIFTTLQEVDDKLILYGFVAGFALNAVLATQMVYYWNAPAKKSVKSEQREKIPIAASSGKSTTTSTPKGKSPTTRRRG</sequence>
<comment type="caution">
    <text evidence="11">The sequence shown here is derived from an EMBL/GenBank/DDBJ whole genome shotgun (WGS) entry which is preliminary data.</text>
</comment>
<feature type="transmembrane region" description="Helical" evidence="10">
    <location>
        <begin position="82"/>
        <end position="103"/>
    </location>
</feature>
<dbReference type="Proteomes" id="UP000664132">
    <property type="component" value="Unassembled WGS sequence"/>
</dbReference>
<feature type="compositionally biased region" description="Low complexity" evidence="9">
    <location>
        <begin position="292"/>
        <end position="307"/>
    </location>
</feature>
<dbReference type="PIRSF" id="PIRSF023381">
    <property type="entry name" value="MannP-dilichol_defect-1p"/>
    <property type="match status" value="1"/>
</dbReference>
<comment type="similarity">
    <text evidence="7">Belongs to the MPDU1 (TC 2.A.43.3) family.</text>
</comment>
<protein>
    <recommendedName>
        <fullName evidence="8">Solute carrier family 66 member 3</fullName>
    </recommendedName>
</protein>
<dbReference type="EMBL" id="JAFJYH010000014">
    <property type="protein sequence ID" value="KAG4425033.1"/>
    <property type="molecule type" value="Genomic_DNA"/>
</dbReference>
<feature type="transmembrane region" description="Helical" evidence="10">
    <location>
        <begin position="115"/>
        <end position="132"/>
    </location>
</feature>
<evidence type="ECO:0000256" key="9">
    <source>
        <dbReference type="SAM" id="MobiDB-lite"/>
    </source>
</evidence>
<evidence type="ECO:0000256" key="4">
    <source>
        <dbReference type="ARBA" id="ARBA00022737"/>
    </source>
</evidence>
<evidence type="ECO:0000256" key="7">
    <source>
        <dbReference type="ARBA" id="ARBA00038475"/>
    </source>
</evidence>
<gene>
    <name evidence="11" type="ORF">IFR04_001803</name>
</gene>
<evidence type="ECO:0000256" key="5">
    <source>
        <dbReference type="ARBA" id="ARBA00022989"/>
    </source>
</evidence>
<dbReference type="InterPro" id="IPR016817">
    <property type="entry name" value="MannP-dilichol_defect-1"/>
</dbReference>
<name>A0A8H8BVC7_9HELO</name>
<comment type="subcellular location">
    <subcellularLocation>
        <location evidence="1 8">Membrane</location>
        <topology evidence="1 8">Multi-pass membrane protein</topology>
    </subcellularLocation>
</comment>
<evidence type="ECO:0000256" key="8">
    <source>
        <dbReference type="PIRNR" id="PIRNR023381"/>
    </source>
</evidence>
<feature type="region of interest" description="Disordered" evidence="9">
    <location>
        <begin position="277"/>
        <end position="313"/>
    </location>
</feature>
<keyword evidence="4" id="KW-0677">Repeat</keyword>
<feature type="transmembrane region" description="Helical" evidence="10">
    <location>
        <begin position="166"/>
        <end position="187"/>
    </location>
</feature>
<keyword evidence="5 8" id="KW-1133">Transmembrane helix</keyword>
<organism evidence="11 12">
    <name type="scientific">Cadophora malorum</name>
    <dbReference type="NCBI Taxonomy" id="108018"/>
    <lineage>
        <taxon>Eukaryota</taxon>
        <taxon>Fungi</taxon>
        <taxon>Dikarya</taxon>
        <taxon>Ascomycota</taxon>
        <taxon>Pezizomycotina</taxon>
        <taxon>Leotiomycetes</taxon>
        <taxon>Helotiales</taxon>
        <taxon>Ploettnerulaceae</taxon>
        <taxon>Cadophora</taxon>
    </lineage>
</organism>
<evidence type="ECO:0000256" key="6">
    <source>
        <dbReference type="ARBA" id="ARBA00023136"/>
    </source>
</evidence>
<dbReference type="PANTHER" id="PTHR12226">
    <property type="entry name" value="MANNOSE-P-DOLICHOL UTILIZATION DEFECT 1 LEC35 -RELATED"/>
    <property type="match status" value="1"/>
</dbReference>
<dbReference type="Pfam" id="PF04193">
    <property type="entry name" value="PQ-loop"/>
    <property type="match status" value="1"/>
</dbReference>
<reference evidence="11" key="1">
    <citation type="submission" date="2021-02" db="EMBL/GenBank/DDBJ databases">
        <title>Genome sequence Cadophora malorum strain M34.</title>
        <authorList>
            <person name="Stefanovic E."/>
            <person name="Vu D."/>
            <person name="Scully C."/>
            <person name="Dijksterhuis J."/>
            <person name="Roader J."/>
            <person name="Houbraken J."/>
        </authorList>
    </citation>
    <scope>NUCLEOTIDE SEQUENCE</scope>
    <source>
        <strain evidence="11">M34</strain>
    </source>
</reference>
<keyword evidence="12" id="KW-1185">Reference proteome</keyword>
<feature type="transmembrane region" description="Helical" evidence="10">
    <location>
        <begin position="193"/>
        <end position="214"/>
    </location>
</feature>
<dbReference type="Gene3D" id="1.20.1280.290">
    <property type="match status" value="1"/>
</dbReference>
<keyword evidence="3 8" id="KW-0812">Transmembrane</keyword>
<dbReference type="OrthoDB" id="271506at2759"/>
<evidence type="ECO:0000256" key="10">
    <source>
        <dbReference type="SAM" id="Phobius"/>
    </source>
</evidence>
<feature type="transmembrane region" description="Helical" evidence="10">
    <location>
        <begin position="248"/>
        <end position="271"/>
    </location>
</feature>
<dbReference type="FunFam" id="1.20.1280.290:FF:000006">
    <property type="entry name" value="mannose-P-dolichol utilization defect 1 protein"/>
    <property type="match status" value="1"/>
</dbReference>
<dbReference type="GO" id="GO:0016020">
    <property type="term" value="C:membrane"/>
    <property type="evidence" value="ECO:0007669"/>
    <property type="project" value="UniProtKB-SubCell"/>
</dbReference>
<proteinExistence type="inferred from homology"/>
<dbReference type="InterPro" id="IPR006603">
    <property type="entry name" value="PQ-loop_rpt"/>
</dbReference>
<keyword evidence="6 8" id="KW-0472">Membrane</keyword>
<keyword evidence="2" id="KW-0813">Transport</keyword>